<keyword evidence="1" id="KW-0689">Ribosomal protein</keyword>
<dbReference type="AlphaFoldDB" id="A0A923LEK8"/>
<evidence type="ECO:0000256" key="1">
    <source>
        <dbReference type="ARBA" id="ARBA00022980"/>
    </source>
</evidence>
<evidence type="ECO:0000313" key="4">
    <source>
        <dbReference type="Proteomes" id="UP000649345"/>
    </source>
</evidence>
<evidence type="ECO:0000256" key="2">
    <source>
        <dbReference type="ARBA" id="ARBA00023274"/>
    </source>
</evidence>
<dbReference type="Proteomes" id="UP000649345">
    <property type="component" value="Unassembled WGS sequence"/>
</dbReference>
<name>A0A923LEK8_9FIRM</name>
<evidence type="ECO:0000313" key="3">
    <source>
        <dbReference type="EMBL" id="MBC5661188.1"/>
    </source>
</evidence>
<keyword evidence="4" id="KW-1185">Reference proteome</keyword>
<accession>A0A923LEK8</accession>
<comment type="caution">
    <text evidence="3">The sequence shown here is derived from an EMBL/GenBank/DDBJ whole genome shotgun (WGS) entry which is preliminary data.</text>
</comment>
<dbReference type="GO" id="GO:1990904">
    <property type="term" value="C:ribonucleoprotein complex"/>
    <property type="evidence" value="ECO:0007669"/>
    <property type="project" value="UniProtKB-KW"/>
</dbReference>
<dbReference type="InterPro" id="IPR008991">
    <property type="entry name" value="Translation_prot_SH3-like_sf"/>
</dbReference>
<keyword evidence="2" id="KW-0687">Ribonucleoprotein</keyword>
<reference evidence="3" key="1">
    <citation type="submission" date="2020-08" db="EMBL/GenBank/DDBJ databases">
        <title>Genome public.</title>
        <authorList>
            <person name="Liu C."/>
            <person name="Sun Q."/>
        </authorList>
    </citation>
    <scope>NUCLEOTIDE SEQUENCE</scope>
    <source>
        <strain evidence="3">NSJ-68</strain>
    </source>
</reference>
<dbReference type="RefSeq" id="WP_186872293.1">
    <property type="nucleotide sequence ID" value="NZ_JACOOR010000012.1"/>
</dbReference>
<dbReference type="SUPFAM" id="SSF50104">
    <property type="entry name" value="Translation proteins SH3-like domain"/>
    <property type="match status" value="1"/>
</dbReference>
<dbReference type="InterPro" id="IPR041985">
    <property type="entry name" value="Ribosomal_eL14_KOW"/>
</dbReference>
<protein>
    <submittedName>
        <fullName evidence="3">KOW domain-containing RNA-binding protein</fullName>
    </submittedName>
</protein>
<gene>
    <name evidence="3" type="ORF">H8S44_15670</name>
</gene>
<sequence>MERVETGMFARSKAGHDKGKLYIILKTEGEYVYLTDGKLRPMANPKKKKVKHIQPMYRTPEGRDLTKITDVDVKRAIRLHEKEEEHVKSGCN</sequence>
<dbReference type="EMBL" id="JACOOR010000012">
    <property type="protein sequence ID" value="MBC5661188.1"/>
    <property type="molecule type" value="Genomic_DNA"/>
</dbReference>
<organism evidence="3 4">
    <name type="scientific">Anaerosacchariphilus hominis</name>
    <dbReference type="NCBI Taxonomy" id="2763017"/>
    <lineage>
        <taxon>Bacteria</taxon>
        <taxon>Bacillati</taxon>
        <taxon>Bacillota</taxon>
        <taxon>Clostridia</taxon>
        <taxon>Lachnospirales</taxon>
        <taxon>Lachnospiraceae</taxon>
        <taxon>Anaerosacchariphilus</taxon>
    </lineage>
</organism>
<proteinExistence type="predicted"/>
<dbReference type="GO" id="GO:0005840">
    <property type="term" value="C:ribosome"/>
    <property type="evidence" value="ECO:0007669"/>
    <property type="project" value="UniProtKB-KW"/>
</dbReference>
<dbReference type="CDD" id="cd06088">
    <property type="entry name" value="KOW_RPL14"/>
    <property type="match status" value="1"/>
</dbReference>